<dbReference type="FunFam" id="2.30.30.30:FF:000021">
    <property type="entry name" value="DNA/RNA-binding protein KIN17, putative"/>
    <property type="match status" value="1"/>
</dbReference>
<dbReference type="Pfam" id="PF25092">
    <property type="entry name" value="SH3_KIN17_C"/>
    <property type="match status" value="1"/>
</dbReference>
<dbReference type="GO" id="GO:0006260">
    <property type="term" value="P:DNA replication"/>
    <property type="evidence" value="ECO:0007669"/>
    <property type="project" value="TreeGrafter"/>
</dbReference>
<dbReference type="SMART" id="SM01253">
    <property type="entry name" value="Kin17_mid"/>
    <property type="match status" value="1"/>
</dbReference>
<keyword evidence="2" id="KW-0479">Metal-binding</keyword>
<evidence type="ECO:0000256" key="2">
    <source>
        <dbReference type="ARBA" id="ARBA00022723"/>
    </source>
</evidence>
<keyword evidence="4" id="KW-0862">Zinc</keyword>
<dbReference type="Pfam" id="PF10357">
    <property type="entry name" value="WH_KIN17"/>
    <property type="match status" value="1"/>
</dbReference>
<dbReference type="Gene3D" id="2.30.30.140">
    <property type="match status" value="1"/>
</dbReference>
<feature type="region of interest" description="Disordered" evidence="6">
    <location>
        <begin position="218"/>
        <end position="256"/>
    </location>
</feature>
<dbReference type="InterPro" id="IPR056767">
    <property type="entry name" value="C2H2-Znf_KIN17"/>
</dbReference>
<evidence type="ECO:0000256" key="4">
    <source>
        <dbReference type="ARBA" id="ARBA00022833"/>
    </source>
</evidence>
<feature type="coiled-coil region" evidence="5">
    <location>
        <begin position="156"/>
        <end position="183"/>
    </location>
</feature>
<dbReference type="PANTHER" id="PTHR12805:SF0">
    <property type="entry name" value="DNA_RNA-BINDING PROTEIN KIN17"/>
    <property type="match status" value="1"/>
</dbReference>
<evidence type="ECO:0000256" key="5">
    <source>
        <dbReference type="SAM" id="Coils"/>
    </source>
</evidence>
<dbReference type="SUPFAM" id="SSF57667">
    <property type="entry name" value="beta-beta-alpha zinc fingers"/>
    <property type="match status" value="1"/>
</dbReference>
<sequence length="391" mass="45325">MGKHEVGTPKYIANKIKAKGLQKLRWYCQMCQKQCRDENGFKCHTTSESHQRQLLIFADNADKYIDEFSKEFEEGYCELLKRQFGTKRVNANRVYQDYISDRNHLHMNSTQWETLTEFVKWLGREGKCVVDETEKGWFVQYIDRDPETIALQEAMAKKEKMEKDDNEKMMEFLEKQIERGKELGNHVENLPTELVRDEKSDPISINLATFKKPEPKLNLKTQKSQSYAKKEEPITKTENSKVQSSRKPEKKKLSALDEIMKEEEEKRKKVPKKEYWLSEDIVVKIVTDSLGDKYFKKKGVVTQVIDKFCAKVRLMDSDVKLKLDQAHLETVIPAVGRLVKILNGAYTGLAAELLDIDLKNYCVNVKLASGPLSGKVIKRLPYEDVSKLNVS</sequence>
<dbReference type="InterPro" id="IPR041995">
    <property type="entry name" value="KOW_KIN17"/>
</dbReference>
<dbReference type="GO" id="GO:0006974">
    <property type="term" value="P:DNA damage response"/>
    <property type="evidence" value="ECO:0007669"/>
    <property type="project" value="TreeGrafter"/>
</dbReference>
<feature type="compositionally biased region" description="Basic and acidic residues" evidence="6">
    <location>
        <begin position="228"/>
        <end position="239"/>
    </location>
</feature>
<dbReference type="InterPro" id="IPR038254">
    <property type="entry name" value="KIN17_WH-like_sf"/>
</dbReference>
<dbReference type="CDD" id="cd13155">
    <property type="entry name" value="KOW_KIN17"/>
    <property type="match status" value="1"/>
</dbReference>
<dbReference type="Pfam" id="PF25095">
    <property type="entry name" value="C2H2-zf_KIN17"/>
    <property type="match status" value="1"/>
</dbReference>
<dbReference type="GO" id="GO:0003690">
    <property type="term" value="F:double-stranded DNA binding"/>
    <property type="evidence" value="ECO:0007669"/>
    <property type="project" value="TreeGrafter"/>
</dbReference>
<dbReference type="InterPro" id="IPR014722">
    <property type="entry name" value="Rib_uL2_dom2"/>
</dbReference>
<dbReference type="Gene3D" id="1.10.10.2030">
    <property type="entry name" value="DNA/RNA-binding protein Kin17, conserved domain"/>
    <property type="match status" value="1"/>
</dbReference>
<evidence type="ECO:0000259" key="7">
    <source>
        <dbReference type="SMART" id="SM01253"/>
    </source>
</evidence>
<dbReference type="InterPro" id="IPR019447">
    <property type="entry name" value="DNA/RNA-bd_Kin17_WH-like_dom"/>
</dbReference>
<dbReference type="EMBL" id="GEBQ01014745">
    <property type="protein sequence ID" value="JAT25232.1"/>
    <property type="molecule type" value="Transcribed_RNA"/>
</dbReference>
<dbReference type="Pfam" id="PF18131">
    <property type="entry name" value="KN17_SH3"/>
    <property type="match status" value="1"/>
</dbReference>
<evidence type="ECO:0000313" key="8">
    <source>
        <dbReference type="EMBL" id="JAT25232.1"/>
    </source>
</evidence>
<gene>
    <name evidence="8" type="ORF">g.11145</name>
</gene>
<evidence type="ECO:0000256" key="6">
    <source>
        <dbReference type="SAM" id="MobiDB-lite"/>
    </source>
</evidence>
<evidence type="ECO:0000256" key="1">
    <source>
        <dbReference type="ARBA" id="ARBA00008517"/>
    </source>
</evidence>
<proteinExistence type="inferred from homology"/>
<comment type="similarity">
    <text evidence="1">Belongs to the KIN17 family.</text>
</comment>
<dbReference type="InterPro" id="IPR036236">
    <property type="entry name" value="Znf_C2H2_sf"/>
</dbReference>
<dbReference type="Gene3D" id="2.30.30.30">
    <property type="match status" value="1"/>
</dbReference>
<dbReference type="PANTHER" id="PTHR12805">
    <property type="entry name" value="KIN17 KIN, ANTIGENIC DETERMINANT OF RECA PROTEIN HOMOLOG"/>
    <property type="match status" value="1"/>
</dbReference>
<organism evidence="8">
    <name type="scientific">Graphocephala atropunctata</name>
    <dbReference type="NCBI Taxonomy" id="36148"/>
    <lineage>
        <taxon>Eukaryota</taxon>
        <taxon>Metazoa</taxon>
        <taxon>Ecdysozoa</taxon>
        <taxon>Arthropoda</taxon>
        <taxon>Hexapoda</taxon>
        <taxon>Insecta</taxon>
        <taxon>Pterygota</taxon>
        <taxon>Neoptera</taxon>
        <taxon>Paraneoptera</taxon>
        <taxon>Hemiptera</taxon>
        <taxon>Auchenorrhyncha</taxon>
        <taxon>Membracoidea</taxon>
        <taxon>Cicadellidae</taxon>
        <taxon>Cicadellinae</taxon>
        <taxon>Cicadellini</taxon>
        <taxon>Graphocephala</taxon>
    </lineage>
</organism>
<dbReference type="GO" id="GO:0008270">
    <property type="term" value="F:zinc ion binding"/>
    <property type="evidence" value="ECO:0007669"/>
    <property type="project" value="UniProtKB-KW"/>
</dbReference>
<name>A0A1B6LNC3_9HEMI</name>
<keyword evidence="5" id="KW-0175">Coiled coil</keyword>
<keyword evidence="3" id="KW-0863">Zinc-finger</keyword>
<accession>A0A1B6LNC3</accession>
<evidence type="ECO:0000256" key="3">
    <source>
        <dbReference type="ARBA" id="ARBA00022771"/>
    </source>
</evidence>
<protein>
    <recommendedName>
        <fullName evidence="7">DNA/RNA-binding protein Kin17 WH-like domain-containing protein</fullName>
    </recommendedName>
</protein>
<dbReference type="InterPro" id="IPR037321">
    <property type="entry name" value="KIN17-like"/>
</dbReference>
<feature type="domain" description="DNA/RNA-binding protein Kin17 WH-like" evidence="7">
    <location>
        <begin position="52"/>
        <end position="178"/>
    </location>
</feature>
<dbReference type="GO" id="GO:0005634">
    <property type="term" value="C:nucleus"/>
    <property type="evidence" value="ECO:0007669"/>
    <property type="project" value="TreeGrafter"/>
</dbReference>
<dbReference type="FunFam" id="1.10.10.2030:FF:000001">
    <property type="entry name" value="DNA/RNA-binding protein KIN17, putative"/>
    <property type="match status" value="1"/>
</dbReference>
<reference evidence="8" key="1">
    <citation type="submission" date="2015-11" db="EMBL/GenBank/DDBJ databases">
        <title>De novo transcriptome assembly of four potential Pierce s Disease insect vectors from Arizona vineyards.</title>
        <authorList>
            <person name="Tassone E.E."/>
        </authorList>
    </citation>
    <scope>NUCLEOTIDE SEQUENCE</scope>
</reference>
<dbReference type="AlphaFoldDB" id="A0A1B6LNC3"/>
<dbReference type="InterPro" id="IPR041330">
    <property type="entry name" value="KN17_SH3"/>
</dbReference>